<keyword evidence="11" id="KW-1185">Reference proteome</keyword>
<dbReference type="CDD" id="cd05799">
    <property type="entry name" value="PGM2"/>
    <property type="match status" value="1"/>
</dbReference>
<evidence type="ECO:0000256" key="4">
    <source>
        <dbReference type="ARBA" id="ARBA00022723"/>
    </source>
</evidence>
<evidence type="ECO:0000259" key="10">
    <source>
        <dbReference type="Pfam" id="PF02880"/>
    </source>
</evidence>
<gene>
    <name evidence="12" type="primary">LOC106815596</name>
</gene>
<reference evidence="12" key="1">
    <citation type="submission" date="2025-08" db="UniProtKB">
        <authorList>
            <consortium name="RefSeq"/>
        </authorList>
    </citation>
    <scope>IDENTIFICATION</scope>
</reference>
<dbReference type="Pfam" id="PF02878">
    <property type="entry name" value="PGM_PMM_I"/>
    <property type="match status" value="1"/>
</dbReference>
<organism evidence="11 12">
    <name type="scientific">Priapulus caudatus</name>
    <name type="common">Priapulid worm</name>
    <dbReference type="NCBI Taxonomy" id="37621"/>
    <lineage>
        <taxon>Eukaryota</taxon>
        <taxon>Metazoa</taxon>
        <taxon>Ecdysozoa</taxon>
        <taxon>Scalidophora</taxon>
        <taxon>Priapulida</taxon>
        <taxon>Priapulimorpha</taxon>
        <taxon>Priapulimorphida</taxon>
        <taxon>Priapulidae</taxon>
        <taxon>Priapulus</taxon>
    </lineage>
</organism>
<dbReference type="PROSITE" id="PS00710">
    <property type="entry name" value="PGM_PMM"/>
    <property type="match status" value="1"/>
</dbReference>
<feature type="compositionally biased region" description="Basic residues" evidence="7">
    <location>
        <begin position="95"/>
        <end position="104"/>
    </location>
</feature>
<evidence type="ECO:0000256" key="6">
    <source>
        <dbReference type="ARBA" id="ARBA00023235"/>
    </source>
</evidence>
<keyword evidence="4" id="KW-0479">Metal-binding</keyword>
<comment type="similarity">
    <text evidence="2">Belongs to the phosphohexose mutase family.</text>
</comment>
<dbReference type="PANTHER" id="PTHR45745:SF1">
    <property type="entry name" value="PHOSPHOGLUCOMUTASE 2B-RELATED"/>
    <property type="match status" value="1"/>
</dbReference>
<dbReference type="PANTHER" id="PTHR45745">
    <property type="entry name" value="PHOSPHOMANNOMUTASE 45A"/>
    <property type="match status" value="1"/>
</dbReference>
<dbReference type="SUPFAM" id="SSF55957">
    <property type="entry name" value="Phosphoglucomutase, C-terminal domain"/>
    <property type="match status" value="1"/>
</dbReference>
<dbReference type="Proteomes" id="UP000695022">
    <property type="component" value="Unplaced"/>
</dbReference>
<evidence type="ECO:0000313" key="11">
    <source>
        <dbReference type="Proteomes" id="UP000695022"/>
    </source>
</evidence>
<comment type="cofactor">
    <cofactor evidence="1">
        <name>Mg(2+)</name>
        <dbReference type="ChEBI" id="CHEBI:18420"/>
    </cofactor>
</comment>
<evidence type="ECO:0000259" key="8">
    <source>
        <dbReference type="Pfam" id="PF02878"/>
    </source>
</evidence>
<dbReference type="SUPFAM" id="SSF53738">
    <property type="entry name" value="Phosphoglucomutase, first 3 domains"/>
    <property type="match status" value="3"/>
</dbReference>
<dbReference type="Pfam" id="PF02880">
    <property type="entry name" value="PGM_PMM_III"/>
    <property type="match status" value="1"/>
</dbReference>
<evidence type="ECO:0000256" key="2">
    <source>
        <dbReference type="ARBA" id="ARBA00010231"/>
    </source>
</evidence>
<proteinExistence type="inferred from homology"/>
<keyword evidence="6" id="KW-0413">Isomerase</keyword>
<feature type="region of interest" description="Disordered" evidence="7">
    <location>
        <begin position="91"/>
        <end position="119"/>
    </location>
</feature>
<dbReference type="InterPro" id="IPR016066">
    <property type="entry name" value="A-D-PHexomutase_CS"/>
</dbReference>
<dbReference type="RefSeq" id="XP_014675573.1">
    <property type="nucleotide sequence ID" value="XM_014820087.1"/>
</dbReference>
<feature type="domain" description="Alpha-D-phosphohexomutase alpha/beta/alpha" evidence="8">
    <location>
        <begin position="124"/>
        <end position="227"/>
    </location>
</feature>
<feature type="compositionally biased region" description="Basic and acidic residues" evidence="7">
    <location>
        <begin position="105"/>
        <end position="115"/>
    </location>
</feature>
<keyword evidence="5" id="KW-0460">Magnesium</keyword>
<dbReference type="InterPro" id="IPR005844">
    <property type="entry name" value="A-D-PHexomutase_a/b/a-I"/>
</dbReference>
<sequence>MTARTGDNELDDNIRQWLKWDKNEITKREIEGLVKAKDVNKLRVLLTSRMKFGTAGIRGNMGAGFAQMNDLTIIQTGQQEYQRERVGEALGPRNVLHHGHRRRQRDADEQSEQARPHQGQAAYMLRSCPNLKERGIVIGHDARHNSERWANLVAAIFINLGVKVYLFSRIVPTPFVPYSVLNLGCDAGIMVTASHNPKNDNGYKVYWDNGAQIISPHDKGIQACILENLTPLASSWDATLPKTSPLRVDPLQQIMESYYRDILSLALHKSTNVNSPLKFTYTAMHGVGYNYVVEAYKAFGFNPPIPVKEQVEPDPEFPTVKFPNPEEGKSALDLAMATADAHGSTVIIANDPDADRLAIAEKQSCGTWKVFSGNEMGALFGWWLWTCYKEKYPDSPASDVWMISSTVSTMVLRSIAKKEGFHHAATLSGFKWMANKALDLRADGKTVLLAFEEAIGFMCGCRVLDKDGISAAVVMSEMATQLAYKGISITQQLDNIYKIYGYHITNNSYYICHDQTVIDAMFQRIRDYEGTGSHPKACGKYEIKNIRDLTTGYDNNQPDNKPILPVDPKSHMITFTFTNGCVATIRTSGTEPKIKYYAEICADPSNGQDRSAVEAELNDLVTSMVTRFFQPERNNLIARSN</sequence>
<evidence type="ECO:0000256" key="1">
    <source>
        <dbReference type="ARBA" id="ARBA00001946"/>
    </source>
</evidence>
<evidence type="ECO:0000259" key="9">
    <source>
        <dbReference type="Pfam" id="PF02879"/>
    </source>
</evidence>
<dbReference type="Gene3D" id="3.40.120.10">
    <property type="entry name" value="Alpha-D-Glucose-1,6-Bisphosphate, subunit A, domain 3"/>
    <property type="match status" value="3"/>
</dbReference>
<evidence type="ECO:0000256" key="5">
    <source>
        <dbReference type="ARBA" id="ARBA00022842"/>
    </source>
</evidence>
<dbReference type="Pfam" id="PF02879">
    <property type="entry name" value="PGM_PMM_II"/>
    <property type="match status" value="1"/>
</dbReference>
<feature type="domain" description="Alpha-D-phosphohexomutase alpha/beta/alpha" evidence="9">
    <location>
        <begin position="258"/>
        <end position="362"/>
    </location>
</feature>
<accession>A0ABM1ETQ2</accession>
<dbReference type="InterPro" id="IPR005841">
    <property type="entry name" value="Alpha-D-phosphohexomutase_SF"/>
</dbReference>
<dbReference type="InterPro" id="IPR036900">
    <property type="entry name" value="A-D-PHexomutase_C_sf"/>
</dbReference>
<dbReference type="PRINTS" id="PR00509">
    <property type="entry name" value="PGMPMM"/>
</dbReference>
<keyword evidence="3" id="KW-0597">Phosphoprotein</keyword>
<evidence type="ECO:0000256" key="7">
    <source>
        <dbReference type="SAM" id="MobiDB-lite"/>
    </source>
</evidence>
<dbReference type="InterPro" id="IPR016055">
    <property type="entry name" value="A-D-PHexomutase_a/b/a-I/II/III"/>
</dbReference>
<feature type="domain" description="Alpha-D-phosphohexomutase alpha/beta/alpha" evidence="10">
    <location>
        <begin position="401"/>
        <end position="495"/>
    </location>
</feature>
<evidence type="ECO:0000256" key="3">
    <source>
        <dbReference type="ARBA" id="ARBA00022553"/>
    </source>
</evidence>
<protein>
    <submittedName>
        <fullName evidence="12">Phosphoglucomutase-2-like isoform X2</fullName>
    </submittedName>
</protein>
<dbReference type="GeneID" id="106815596"/>
<dbReference type="InterPro" id="IPR005845">
    <property type="entry name" value="A-D-PHexomutase_a/b/a-II"/>
</dbReference>
<dbReference type="InterPro" id="IPR005846">
    <property type="entry name" value="A-D-PHexomutase_a/b/a-III"/>
</dbReference>
<evidence type="ECO:0000313" key="12">
    <source>
        <dbReference type="RefSeq" id="XP_014675573.1"/>
    </source>
</evidence>
<name>A0ABM1ETQ2_PRICU</name>